<dbReference type="GeneID" id="4838024"/>
<feature type="domain" description="Plus3" evidence="2">
    <location>
        <begin position="1"/>
        <end position="46"/>
    </location>
</feature>
<accession>A3LSF5</accession>
<dbReference type="InParanoid" id="A3LSF5"/>
<protein>
    <recommendedName>
        <fullName evidence="2">Plus3 domain-containing protein</fullName>
    </recommendedName>
</protein>
<dbReference type="InterPro" id="IPR036128">
    <property type="entry name" value="Plus3-like_sf"/>
</dbReference>
<feature type="non-terminal residue" evidence="3">
    <location>
        <position position="1"/>
    </location>
</feature>
<dbReference type="PROSITE" id="PS51360">
    <property type="entry name" value="PLUS3"/>
    <property type="match status" value="1"/>
</dbReference>
<evidence type="ECO:0000256" key="1">
    <source>
        <dbReference type="SAM" id="Coils"/>
    </source>
</evidence>
<organism evidence="3 4">
    <name type="scientific">Scheffersomyces stipitis (strain ATCC 58785 / CBS 6054 / NBRC 10063 / NRRL Y-11545)</name>
    <name type="common">Yeast</name>
    <name type="synonym">Pichia stipitis</name>
    <dbReference type="NCBI Taxonomy" id="322104"/>
    <lineage>
        <taxon>Eukaryota</taxon>
        <taxon>Fungi</taxon>
        <taxon>Dikarya</taxon>
        <taxon>Ascomycota</taxon>
        <taxon>Saccharomycotina</taxon>
        <taxon>Pichiomycetes</taxon>
        <taxon>Debaryomycetaceae</taxon>
        <taxon>Scheffersomyces</taxon>
    </lineage>
</organism>
<evidence type="ECO:0000313" key="3">
    <source>
        <dbReference type="EMBL" id="ABN65896.2"/>
    </source>
</evidence>
<sequence length="232" mass="26817">LSIFSDSSISHEEFDRYLHELEKTGETIDYVDDVNDKYDQLQAFFNRGLSDKDVNEMISRKQKLQGRDELSGYDAVTRKARLMDELKIAKQQANPQKAREIIDKLKKLDSMLLNQTTHNPSSSANVMSKVNERNRKLNSTNIRKAEIKSRNTATVTDGGDPFSRLKTTTRIFYQDLINQENEKAINDAKAKYQELLDEKSKQEEKIAKSTYREFGEMDKLIKSIDIDLEIVI</sequence>
<name>A3LSF5_PICST</name>
<keyword evidence="4" id="KW-1185">Reference proteome</keyword>
<evidence type="ECO:0000259" key="2">
    <source>
        <dbReference type="PROSITE" id="PS51360"/>
    </source>
</evidence>
<dbReference type="GO" id="GO:0003677">
    <property type="term" value="F:DNA binding"/>
    <property type="evidence" value="ECO:0007669"/>
    <property type="project" value="InterPro"/>
</dbReference>
<dbReference type="OMA" id="TRIFYQD"/>
<dbReference type="KEGG" id="pic:PICST_57112"/>
<gene>
    <name evidence="3" type="ORF">PICST_57112</name>
</gene>
<dbReference type="eggNOG" id="KOG2402">
    <property type="taxonomic scope" value="Eukaryota"/>
</dbReference>
<dbReference type="EMBL" id="CP000497">
    <property type="protein sequence ID" value="ABN65896.2"/>
    <property type="molecule type" value="Genomic_DNA"/>
</dbReference>
<dbReference type="Proteomes" id="UP000002258">
    <property type="component" value="Chromosome 3"/>
</dbReference>
<proteinExistence type="predicted"/>
<dbReference type="OrthoDB" id="166375at2759"/>
<dbReference type="SUPFAM" id="SSF159042">
    <property type="entry name" value="Plus3-like"/>
    <property type="match status" value="1"/>
</dbReference>
<dbReference type="InterPro" id="IPR004343">
    <property type="entry name" value="Plus-3_dom"/>
</dbReference>
<keyword evidence="1" id="KW-0175">Coiled coil</keyword>
<evidence type="ECO:0000313" key="4">
    <source>
        <dbReference type="Proteomes" id="UP000002258"/>
    </source>
</evidence>
<dbReference type="AlphaFoldDB" id="A3LSF5"/>
<reference evidence="3 4" key="1">
    <citation type="journal article" date="2007" name="Nat. Biotechnol.">
        <title>Genome sequence of the lignocellulose-bioconverting and xylose-fermenting yeast Pichia stipitis.</title>
        <authorList>
            <person name="Jeffries T.W."/>
            <person name="Grigoriev I.V."/>
            <person name="Grimwood J."/>
            <person name="Laplaza J.M."/>
            <person name="Aerts A."/>
            <person name="Salamov A."/>
            <person name="Schmutz J."/>
            <person name="Lindquist E."/>
            <person name="Dehal P."/>
            <person name="Shapiro H."/>
            <person name="Jin Y.S."/>
            <person name="Passoth V."/>
            <person name="Richardson P.M."/>
        </authorList>
    </citation>
    <scope>NUCLEOTIDE SEQUENCE [LARGE SCALE GENOMIC DNA]</scope>
    <source>
        <strain evidence="4">ATCC 58785 / CBS 6054 / NBRC 10063 / NRRL Y-11545</strain>
    </source>
</reference>
<dbReference type="STRING" id="322104.A3LSF5"/>
<dbReference type="HOGENOM" id="CLU_1031206_0_0_1"/>
<feature type="coiled-coil region" evidence="1">
    <location>
        <begin position="178"/>
        <end position="205"/>
    </location>
</feature>
<dbReference type="RefSeq" id="XP_001383925.2">
    <property type="nucleotide sequence ID" value="XM_001383888.1"/>
</dbReference>